<dbReference type="InterPro" id="IPR050793">
    <property type="entry name" value="CMP-NeuNAc_synthase"/>
</dbReference>
<evidence type="ECO:0008006" key="3">
    <source>
        <dbReference type="Google" id="ProtNLM"/>
    </source>
</evidence>
<sequence>MYKNKKILGLITARGGSKSIPKKNIALVAGKPLISYTVVAANDSTLLTRTIVSTDDAEIASVCREYGADVPFMRPAELAQDKTPHIPVIQHALRWLQDNAGETYDYVMILQPTSPLRSADDIDGAIKKAVDTDADSVMSMVELSDFDPRKIKKIVADEIVPMFSEEGAQSGRRQDGARAYKRNCAIYLTKTEYIMRNDLFGAVSRPYLMPADRSLDINTPDDLAYADFLMARHT</sequence>
<dbReference type="InterPro" id="IPR029044">
    <property type="entry name" value="Nucleotide-diphossugar_trans"/>
</dbReference>
<organism evidence="1 2">
    <name type="scientific">Candidatus Falkowbacteria bacterium RIFOXYA2_FULL_47_9</name>
    <dbReference type="NCBI Taxonomy" id="1797995"/>
    <lineage>
        <taxon>Bacteria</taxon>
        <taxon>Candidatus Falkowiibacteriota</taxon>
    </lineage>
</organism>
<protein>
    <recommendedName>
        <fullName evidence="3">Acylneuraminate cytidylyltransferase</fullName>
    </recommendedName>
</protein>
<dbReference type="Gene3D" id="3.90.550.10">
    <property type="entry name" value="Spore Coat Polysaccharide Biosynthesis Protein SpsA, Chain A"/>
    <property type="match status" value="1"/>
</dbReference>
<evidence type="ECO:0000313" key="1">
    <source>
        <dbReference type="EMBL" id="OGF28143.1"/>
    </source>
</evidence>
<dbReference type="GO" id="GO:0008781">
    <property type="term" value="F:N-acylneuraminate cytidylyltransferase activity"/>
    <property type="evidence" value="ECO:0007669"/>
    <property type="project" value="TreeGrafter"/>
</dbReference>
<accession>A0A1F5SNW8</accession>
<gene>
    <name evidence="1" type="ORF">A2242_03760</name>
</gene>
<dbReference type="PANTHER" id="PTHR21485:SF6">
    <property type="entry name" value="N-ACYLNEURAMINATE CYTIDYLYLTRANSFERASE-RELATED"/>
    <property type="match status" value="1"/>
</dbReference>
<reference evidence="1 2" key="1">
    <citation type="journal article" date="2016" name="Nat. Commun.">
        <title>Thousands of microbial genomes shed light on interconnected biogeochemical processes in an aquifer system.</title>
        <authorList>
            <person name="Anantharaman K."/>
            <person name="Brown C.T."/>
            <person name="Hug L.A."/>
            <person name="Sharon I."/>
            <person name="Castelle C.J."/>
            <person name="Probst A.J."/>
            <person name="Thomas B.C."/>
            <person name="Singh A."/>
            <person name="Wilkins M.J."/>
            <person name="Karaoz U."/>
            <person name="Brodie E.L."/>
            <person name="Williams K.H."/>
            <person name="Hubbard S.S."/>
            <person name="Banfield J.F."/>
        </authorList>
    </citation>
    <scope>NUCLEOTIDE SEQUENCE [LARGE SCALE GENOMIC DNA]</scope>
</reference>
<dbReference type="PANTHER" id="PTHR21485">
    <property type="entry name" value="HAD SUPERFAMILY MEMBERS CMAS AND KDSC"/>
    <property type="match status" value="1"/>
</dbReference>
<dbReference type="SUPFAM" id="SSF53448">
    <property type="entry name" value="Nucleotide-diphospho-sugar transferases"/>
    <property type="match status" value="1"/>
</dbReference>
<dbReference type="EMBL" id="MFGC01000019">
    <property type="protein sequence ID" value="OGF28143.1"/>
    <property type="molecule type" value="Genomic_DNA"/>
</dbReference>
<dbReference type="Proteomes" id="UP000178925">
    <property type="component" value="Unassembled WGS sequence"/>
</dbReference>
<dbReference type="STRING" id="1797995.A2242_03760"/>
<name>A0A1F5SNW8_9BACT</name>
<evidence type="ECO:0000313" key="2">
    <source>
        <dbReference type="Proteomes" id="UP000178925"/>
    </source>
</evidence>
<dbReference type="AlphaFoldDB" id="A0A1F5SNW8"/>
<dbReference type="CDD" id="cd02513">
    <property type="entry name" value="CMP-NeuAc_Synthase"/>
    <property type="match status" value="1"/>
</dbReference>
<dbReference type="InterPro" id="IPR003329">
    <property type="entry name" value="Cytidylyl_trans"/>
</dbReference>
<dbReference type="Pfam" id="PF02348">
    <property type="entry name" value="CTP_transf_3"/>
    <property type="match status" value="1"/>
</dbReference>
<proteinExistence type="predicted"/>
<comment type="caution">
    <text evidence="1">The sequence shown here is derived from an EMBL/GenBank/DDBJ whole genome shotgun (WGS) entry which is preliminary data.</text>
</comment>